<name>A0A1I0Q868_9EURY</name>
<keyword evidence="5 8" id="KW-0472">Membrane</keyword>
<keyword evidence="4 8" id="KW-1133">Transmembrane helix</keyword>
<feature type="transmembrane region" description="Helical" evidence="8">
    <location>
        <begin position="37"/>
        <end position="57"/>
    </location>
</feature>
<evidence type="ECO:0000256" key="4">
    <source>
        <dbReference type="ARBA" id="ARBA00022989"/>
    </source>
</evidence>
<evidence type="ECO:0000256" key="1">
    <source>
        <dbReference type="ARBA" id="ARBA00004651"/>
    </source>
</evidence>
<evidence type="ECO:0000313" key="9">
    <source>
        <dbReference type="EMBL" id="SEW23213.1"/>
    </source>
</evidence>
<comment type="similarity">
    <text evidence="6 8">Belongs to the fluoride channel Fluc/FEX (TC 1.A.43) family.</text>
</comment>
<evidence type="ECO:0000256" key="3">
    <source>
        <dbReference type="ARBA" id="ARBA00022692"/>
    </source>
</evidence>
<gene>
    <name evidence="8" type="primary">fluC</name>
    <name evidence="8" type="synonym">crcB</name>
    <name evidence="9" type="ORF">SAMN04487945_2375</name>
</gene>
<comment type="function">
    <text evidence="8">Fluoride-specific ion channel. Important for reducing fluoride concentration in the cell, thus reducing its toxicity.</text>
</comment>
<keyword evidence="2 8" id="KW-1003">Cell membrane</keyword>
<dbReference type="GO" id="GO:0140114">
    <property type="term" value="P:cellular detoxification of fluoride"/>
    <property type="evidence" value="ECO:0007669"/>
    <property type="project" value="UniProtKB-UniRule"/>
</dbReference>
<feature type="transmembrane region" description="Helical" evidence="8">
    <location>
        <begin position="95"/>
        <end position="113"/>
    </location>
</feature>
<dbReference type="GO" id="GO:0062054">
    <property type="term" value="F:fluoride channel activity"/>
    <property type="evidence" value="ECO:0007669"/>
    <property type="project" value="UniProtKB-UniRule"/>
</dbReference>
<dbReference type="Proteomes" id="UP000198518">
    <property type="component" value="Unassembled WGS sequence"/>
</dbReference>
<sequence length="125" mass="12373">MTDSQRLSRTLALVAVGGSAGATLRWAVSLLAPGLPGTLAVNAVGSLLLGALVYEAVGTSGLSDSARALLGTGFLSSLTTYSTFAVQTASVAPPLMVANVVANYGLGFAGVLVGRTLTIRYGGGS</sequence>
<feature type="transmembrane region" description="Helical" evidence="8">
    <location>
        <begin position="69"/>
        <end position="89"/>
    </location>
</feature>
<accession>A0A1I0Q868</accession>
<dbReference type="OrthoDB" id="253428at2157"/>
<dbReference type="PANTHER" id="PTHR28259:SF1">
    <property type="entry name" value="FLUORIDE EXPORT PROTEIN 1-RELATED"/>
    <property type="match status" value="1"/>
</dbReference>
<reference evidence="9 10" key="1">
    <citation type="submission" date="2016-10" db="EMBL/GenBank/DDBJ databases">
        <authorList>
            <person name="de Groot N.N."/>
        </authorList>
    </citation>
    <scope>NUCLEOTIDE SEQUENCE [LARGE SCALE GENOMIC DNA]</scope>
    <source>
        <strain evidence="9 10">CGMCC 1.5337</strain>
    </source>
</reference>
<dbReference type="GO" id="GO:0005886">
    <property type="term" value="C:plasma membrane"/>
    <property type="evidence" value="ECO:0007669"/>
    <property type="project" value="UniProtKB-SubCell"/>
</dbReference>
<organism evidence="9 10">
    <name type="scientific">Halobacterium jilantaiense</name>
    <dbReference type="NCBI Taxonomy" id="355548"/>
    <lineage>
        <taxon>Archaea</taxon>
        <taxon>Methanobacteriati</taxon>
        <taxon>Methanobacteriota</taxon>
        <taxon>Stenosarchaea group</taxon>
        <taxon>Halobacteria</taxon>
        <taxon>Halobacteriales</taxon>
        <taxon>Halobacteriaceae</taxon>
        <taxon>Halobacterium</taxon>
    </lineage>
</organism>
<comment type="caution">
    <text evidence="8">Lacks conserved residue(s) required for the propagation of feature annotation.</text>
</comment>
<dbReference type="Pfam" id="PF02537">
    <property type="entry name" value="CRCB"/>
    <property type="match status" value="1"/>
</dbReference>
<dbReference type="InterPro" id="IPR003691">
    <property type="entry name" value="FluC"/>
</dbReference>
<evidence type="ECO:0000256" key="5">
    <source>
        <dbReference type="ARBA" id="ARBA00023136"/>
    </source>
</evidence>
<protein>
    <recommendedName>
        <fullName evidence="8">Fluoride-specific ion channel FluC</fullName>
    </recommendedName>
</protein>
<evidence type="ECO:0000256" key="8">
    <source>
        <dbReference type="HAMAP-Rule" id="MF_00454"/>
    </source>
</evidence>
<dbReference type="HAMAP" id="MF_00454">
    <property type="entry name" value="FluC"/>
    <property type="match status" value="1"/>
</dbReference>
<keyword evidence="10" id="KW-1185">Reference proteome</keyword>
<keyword evidence="8" id="KW-0407">Ion channel</keyword>
<keyword evidence="3 8" id="KW-0812">Transmembrane</keyword>
<dbReference type="STRING" id="355548.SAMN04487945_2375"/>
<dbReference type="EMBL" id="FOJA01000001">
    <property type="protein sequence ID" value="SEW23213.1"/>
    <property type="molecule type" value="Genomic_DNA"/>
</dbReference>
<comment type="catalytic activity">
    <reaction evidence="7">
        <text>fluoride(in) = fluoride(out)</text>
        <dbReference type="Rhea" id="RHEA:76159"/>
        <dbReference type="ChEBI" id="CHEBI:17051"/>
    </reaction>
    <physiologicalReaction direction="left-to-right" evidence="7">
        <dbReference type="Rhea" id="RHEA:76160"/>
    </physiologicalReaction>
</comment>
<evidence type="ECO:0000256" key="6">
    <source>
        <dbReference type="ARBA" id="ARBA00035120"/>
    </source>
</evidence>
<evidence type="ECO:0000313" key="10">
    <source>
        <dbReference type="Proteomes" id="UP000198518"/>
    </source>
</evidence>
<keyword evidence="8" id="KW-0813">Transport</keyword>
<dbReference type="AlphaFoldDB" id="A0A1I0Q868"/>
<evidence type="ECO:0000256" key="2">
    <source>
        <dbReference type="ARBA" id="ARBA00022475"/>
    </source>
</evidence>
<keyword evidence="8" id="KW-0406">Ion transport</keyword>
<evidence type="ECO:0000256" key="7">
    <source>
        <dbReference type="ARBA" id="ARBA00035585"/>
    </source>
</evidence>
<proteinExistence type="inferred from homology"/>
<comment type="subcellular location">
    <subcellularLocation>
        <location evidence="1 8">Cell membrane</location>
        <topology evidence="1 8">Multi-pass membrane protein</topology>
    </subcellularLocation>
</comment>
<dbReference type="PANTHER" id="PTHR28259">
    <property type="entry name" value="FLUORIDE EXPORT PROTEIN 1-RELATED"/>
    <property type="match status" value="1"/>
</dbReference>
<dbReference type="RefSeq" id="WP_089669589.1">
    <property type="nucleotide sequence ID" value="NZ_FOJA01000001.1"/>
</dbReference>